<sequence length="94" mass="10208">MRLPKRASKSNKMKAVFTQENPNERPLGQTTDPLKVLGLAWETNEDCLTLLPGSVIEFERAQANASCSANNSAPLRPSGISVSIYSESKGSEEI</sequence>
<evidence type="ECO:0000313" key="1">
    <source>
        <dbReference type="EMBL" id="KAH6945867.1"/>
    </source>
</evidence>
<dbReference type="Proteomes" id="UP000821845">
    <property type="component" value="Chromosome 1"/>
</dbReference>
<organism evidence="1 2">
    <name type="scientific">Hyalomma asiaticum</name>
    <name type="common">Tick</name>
    <dbReference type="NCBI Taxonomy" id="266040"/>
    <lineage>
        <taxon>Eukaryota</taxon>
        <taxon>Metazoa</taxon>
        <taxon>Ecdysozoa</taxon>
        <taxon>Arthropoda</taxon>
        <taxon>Chelicerata</taxon>
        <taxon>Arachnida</taxon>
        <taxon>Acari</taxon>
        <taxon>Parasitiformes</taxon>
        <taxon>Ixodida</taxon>
        <taxon>Ixodoidea</taxon>
        <taxon>Ixodidae</taxon>
        <taxon>Hyalomminae</taxon>
        <taxon>Hyalomma</taxon>
    </lineage>
</organism>
<accession>A0ACB7THS9</accession>
<reference evidence="1" key="1">
    <citation type="submission" date="2020-05" db="EMBL/GenBank/DDBJ databases">
        <title>Large-scale comparative analyses of tick genomes elucidate their genetic diversity and vector capacities.</title>
        <authorList>
            <person name="Jia N."/>
            <person name="Wang J."/>
            <person name="Shi W."/>
            <person name="Du L."/>
            <person name="Sun Y."/>
            <person name="Zhan W."/>
            <person name="Jiang J."/>
            <person name="Wang Q."/>
            <person name="Zhang B."/>
            <person name="Ji P."/>
            <person name="Sakyi L.B."/>
            <person name="Cui X."/>
            <person name="Yuan T."/>
            <person name="Jiang B."/>
            <person name="Yang W."/>
            <person name="Lam T.T.-Y."/>
            <person name="Chang Q."/>
            <person name="Ding S."/>
            <person name="Wang X."/>
            <person name="Zhu J."/>
            <person name="Ruan X."/>
            <person name="Zhao L."/>
            <person name="Wei J."/>
            <person name="Que T."/>
            <person name="Du C."/>
            <person name="Cheng J."/>
            <person name="Dai P."/>
            <person name="Han X."/>
            <person name="Huang E."/>
            <person name="Gao Y."/>
            <person name="Liu J."/>
            <person name="Shao H."/>
            <person name="Ye R."/>
            <person name="Li L."/>
            <person name="Wei W."/>
            <person name="Wang X."/>
            <person name="Wang C."/>
            <person name="Yang T."/>
            <person name="Huo Q."/>
            <person name="Li W."/>
            <person name="Guo W."/>
            <person name="Chen H."/>
            <person name="Zhou L."/>
            <person name="Ni X."/>
            <person name="Tian J."/>
            <person name="Zhou Y."/>
            <person name="Sheng Y."/>
            <person name="Liu T."/>
            <person name="Pan Y."/>
            <person name="Xia L."/>
            <person name="Li J."/>
            <person name="Zhao F."/>
            <person name="Cao W."/>
        </authorList>
    </citation>
    <scope>NUCLEOTIDE SEQUENCE</scope>
    <source>
        <strain evidence="1">Hyas-2018</strain>
    </source>
</reference>
<name>A0ACB7THS9_HYAAI</name>
<dbReference type="EMBL" id="CM023481">
    <property type="protein sequence ID" value="KAH6945867.1"/>
    <property type="molecule type" value="Genomic_DNA"/>
</dbReference>
<evidence type="ECO:0000313" key="2">
    <source>
        <dbReference type="Proteomes" id="UP000821845"/>
    </source>
</evidence>
<comment type="caution">
    <text evidence="1">The sequence shown here is derived from an EMBL/GenBank/DDBJ whole genome shotgun (WGS) entry which is preliminary data.</text>
</comment>
<protein>
    <submittedName>
        <fullName evidence="1">Uncharacterized protein</fullName>
    </submittedName>
</protein>
<keyword evidence="2" id="KW-1185">Reference proteome</keyword>
<proteinExistence type="predicted"/>
<gene>
    <name evidence="1" type="ORF">HPB50_010376</name>
</gene>